<dbReference type="EMBL" id="PEZP01000018">
    <property type="protein sequence ID" value="PIT98287.1"/>
    <property type="molecule type" value="Genomic_DNA"/>
</dbReference>
<comment type="caution">
    <text evidence="1">The sequence shown here is derived from an EMBL/GenBank/DDBJ whole genome shotgun (WGS) entry which is preliminary data.</text>
</comment>
<name>A0A2M6WZV6_9BACT</name>
<protein>
    <submittedName>
        <fullName evidence="1">Uncharacterized protein</fullName>
    </submittedName>
</protein>
<sequence>MGYTVVLILTGTAISILAANITVRRLQPKPKLYTNESFLEDIHRSALNLNNPSEVFAYVFSQLKPEVNVYPTENYYYFQFFANGSDVRGNIRLDPLTRDQGKVNFAYFAAADQSDELPGAAPLQYRLLTAADGVRLTKENMLTYRLTYRGKTVVFHLNNIPQTLPEDLGLRENERFLFRTFDESGFQFAVVYDTAAKQFRFLLDETAPIPDTLIAFANRELLLAGRRSGFVFYQDPIVPRKVLIAIDDDNRRQNNYYDGPADQLADNFITGSNFLNYAEEAYPQNTGKMNAHGVYLDEQSYPVDVRLALQPYYGYQSVNDLLEYIHDCESQLDPLACLTYDAGQSQ</sequence>
<organism evidence="1 2">
    <name type="scientific">Candidatus Andersenbacteria bacterium CG10_big_fil_rev_8_21_14_0_10_54_11</name>
    <dbReference type="NCBI Taxonomy" id="1974485"/>
    <lineage>
        <taxon>Bacteria</taxon>
        <taxon>Candidatus Anderseniibacteriota</taxon>
    </lineage>
</organism>
<accession>A0A2M6WZV6</accession>
<proteinExistence type="predicted"/>
<evidence type="ECO:0000313" key="1">
    <source>
        <dbReference type="EMBL" id="PIT98287.1"/>
    </source>
</evidence>
<gene>
    <name evidence="1" type="ORF">COT71_01545</name>
</gene>
<dbReference type="Proteomes" id="UP000230731">
    <property type="component" value="Unassembled WGS sequence"/>
</dbReference>
<evidence type="ECO:0000313" key="2">
    <source>
        <dbReference type="Proteomes" id="UP000230731"/>
    </source>
</evidence>
<dbReference type="AlphaFoldDB" id="A0A2M6WZV6"/>
<reference evidence="2" key="1">
    <citation type="submission" date="2017-09" db="EMBL/GenBank/DDBJ databases">
        <title>Depth-based differentiation of microbial function through sediment-hosted aquifers and enrichment of novel symbionts in the deep terrestrial subsurface.</title>
        <authorList>
            <person name="Probst A.J."/>
            <person name="Ladd B."/>
            <person name="Jarett J.K."/>
            <person name="Geller-Mcgrath D.E."/>
            <person name="Sieber C.M.K."/>
            <person name="Emerson J.B."/>
            <person name="Anantharaman K."/>
            <person name="Thomas B.C."/>
            <person name="Malmstrom R."/>
            <person name="Stieglmeier M."/>
            <person name="Klingl A."/>
            <person name="Woyke T."/>
            <person name="Ryan C.M."/>
            <person name="Banfield J.F."/>
        </authorList>
    </citation>
    <scope>NUCLEOTIDE SEQUENCE [LARGE SCALE GENOMIC DNA]</scope>
</reference>